<gene>
    <name evidence="5" type="ORF">M9Y10_002827</name>
</gene>
<dbReference type="InterPro" id="IPR036877">
    <property type="entry name" value="SUI1_dom_sf"/>
</dbReference>
<keyword evidence="6" id="KW-1185">Reference proteome</keyword>
<comment type="caution">
    <text evidence="5">The sequence shown here is derived from an EMBL/GenBank/DDBJ whole genome shotgun (WGS) entry which is preliminary data.</text>
</comment>
<evidence type="ECO:0000256" key="3">
    <source>
        <dbReference type="SAM" id="MobiDB-lite"/>
    </source>
</evidence>
<reference evidence="5 6" key="1">
    <citation type="submission" date="2024-04" db="EMBL/GenBank/DDBJ databases">
        <title>Tritrichomonas musculus Genome.</title>
        <authorList>
            <person name="Alves-Ferreira E."/>
            <person name="Grigg M."/>
            <person name="Lorenzi H."/>
            <person name="Galac M."/>
        </authorList>
    </citation>
    <scope>NUCLEOTIDE SEQUENCE [LARGE SCALE GENOMIC DNA]</scope>
    <source>
        <strain evidence="5 6">EAF2021</strain>
    </source>
</reference>
<dbReference type="EMBL" id="JAPFFF010000001">
    <property type="protein sequence ID" value="KAK8900500.1"/>
    <property type="molecule type" value="Genomic_DNA"/>
</dbReference>
<dbReference type="PROSITE" id="PS50296">
    <property type="entry name" value="SUI1"/>
    <property type="match status" value="1"/>
</dbReference>
<feature type="domain" description="SUI1" evidence="4">
    <location>
        <begin position="33"/>
        <end position="103"/>
    </location>
</feature>
<evidence type="ECO:0000259" key="4">
    <source>
        <dbReference type="PROSITE" id="PS50296"/>
    </source>
</evidence>
<dbReference type="Pfam" id="PF01253">
    <property type="entry name" value="SUI1"/>
    <property type="match status" value="1"/>
</dbReference>
<dbReference type="PANTHER" id="PTHR10388">
    <property type="entry name" value="EUKARYOTIC TRANSLATION INITIATION FACTOR SUI1"/>
    <property type="match status" value="1"/>
</dbReference>
<dbReference type="Gene3D" id="3.30.780.10">
    <property type="entry name" value="SUI1-like domain"/>
    <property type="match status" value="1"/>
</dbReference>
<dbReference type="PIRSF" id="PIRSF004499">
    <property type="entry name" value="SUI1_euk"/>
    <property type="match status" value="1"/>
</dbReference>
<feature type="region of interest" description="Disordered" evidence="3">
    <location>
        <begin position="1"/>
        <end position="24"/>
    </location>
</feature>
<name>A0ABR2LD10_9EUKA</name>
<dbReference type="InterPro" id="IPR005874">
    <property type="entry name" value="SUI1_euk"/>
</dbReference>
<keyword evidence="2" id="KW-0648">Protein biosynthesis</keyword>
<organism evidence="5 6">
    <name type="scientific">Tritrichomonas musculus</name>
    <dbReference type="NCBI Taxonomy" id="1915356"/>
    <lineage>
        <taxon>Eukaryota</taxon>
        <taxon>Metamonada</taxon>
        <taxon>Parabasalia</taxon>
        <taxon>Tritrichomonadida</taxon>
        <taxon>Tritrichomonadidae</taxon>
        <taxon>Tritrichomonas</taxon>
    </lineage>
</organism>
<comment type="similarity">
    <text evidence="1">Belongs to the SUI1 family.</text>
</comment>
<evidence type="ECO:0000256" key="1">
    <source>
        <dbReference type="ARBA" id="ARBA00005422"/>
    </source>
</evidence>
<dbReference type="CDD" id="cd11566">
    <property type="entry name" value="eIF1_SUI1"/>
    <property type="match status" value="1"/>
</dbReference>
<sequence length="116" mass="13146">MSTDPFQGIDSNDDPFNDADPSSIVTSEPALDIHIRIQQRNSRKCITIVQGLPKKLNMKKVLQYFKRNFCCNGSIVEDETAGKVLQLQGDQRKVIQDFLIEQKICTKDQVKIHGVL</sequence>
<dbReference type="InterPro" id="IPR001950">
    <property type="entry name" value="SUI1"/>
</dbReference>
<dbReference type="SUPFAM" id="SSF55159">
    <property type="entry name" value="eIF1-like"/>
    <property type="match status" value="1"/>
</dbReference>
<evidence type="ECO:0000256" key="2">
    <source>
        <dbReference type="ARBA" id="ARBA00022917"/>
    </source>
</evidence>
<dbReference type="Proteomes" id="UP001470230">
    <property type="component" value="Unassembled WGS sequence"/>
</dbReference>
<proteinExistence type="inferred from homology"/>
<evidence type="ECO:0000313" key="6">
    <source>
        <dbReference type="Proteomes" id="UP001470230"/>
    </source>
</evidence>
<evidence type="ECO:0000313" key="5">
    <source>
        <dbReference type="EMBL" id="KAK8900500.1"/>
    </source>
</evidence>
<accession>A0ABR2LD10</accession>
<protein>
    <recommendedName>
        <fullName evidence="4">SUI1 domain-containing protein</fullName>
    </recommendedName>
</protein>